<reference evidence="18" key="1">
    <citation type="journal article" date="2022" name="Int. J. Mol. Sci.">
        <title>Draft Genome of Tanacetum Coccineum: Genomic Comparison of Closely Related Tanacetum-Family Plants.</title>
        <authorList>
            <person name="Yamashiro T."/>
            <person name="Shiraishi A."/>
            <person name="Nakayama K."/>
            <person name="Satake H."/>
        </authorList>
    </citation>
    <scope>NUCLEOTIDE SEQUENCE</scope>
</reference>
<dbReference type="InterPro" id="IPR036396">
    <property type="entry name" value="Cyt_P450_sf"/>
</dbReference>
<keyword evidence="9" id="KW-0547">Nucleotide-binding</keyword>
<keyword evidence="12" id="KW-0408">Iron</keyword>
<feature type="compositionally biased region" description="Acidic residues" evidence="17">
    <location>
        <begin position="399"/>
        <end position="408"/>
    </location>
</feature>
<feature type="compositionally biased region" description="Acidic residues" evidence="17">
    <location>
        <begin position="354"/>
        <end position="369"/>
    </location>
</feature>
<keyword evidence="15" id="KW-0472">Membrane</keyword>
<evidence type="ECO:0000256" key="16">
    <source>
        <dbReference type="SAM" id="Coils"/>
    </source>
</evidence>
<keyword evidence="6" id="KW-0812">Transmembrane</keyword>
<protein>
    <submittedName>
        <fullName evidence="18">Retrovirus-related pol polyprotein from transposon TNT 1-94</fullName>
    </submittedName>
</protein>
<accession>A0ABQ5EHC9</accession>
<evidence type="ECO:0000256" key="3">
    <source>
        <dbReference type="ARBA" id="ARBA00009636"/>
    </source>
</evidence>
<evidence type="ECO:0000256" key="7">
    <source>
        <dbReference type="ARBA" id="ARBA00022701"/>
    </source>
</evidence>
<name>A0ABQ5EHC9_9ASTR</name>
<feature type="compositionally biased region" description="Basic and acidic residues" evidence="17">
    <location>
        <begin position="425"/>
        <end position="435"/>
    </location>
</feature>
<comment type="similarity">
    <text evidence="4">Belongs to the cytochrome P450 family.</text>
</comment>
<keyword evidence="5" id="KW-0349">Heme</keyword>
<comment type="similarity">
    <text evidence="3">Belongs to the tubulin family.</text>
</comment>
<feature type="compositionally biased region" description="Low complexity" evidence="17">
    <location>
        <begin position="298"/>
        <end position="310"/>
    </location>
</feature>
<keyword evidence="19" id="KW-1185">Reference proteome</keyword>
<evidence type="ECO:0000256" key="14">
    <source>
        <dbReference type="ARBA" id="ARBA00023134"/>
    </source>
</evidence>
<evidence type="ECO:0000256" key="8">
    <source>
        <dbReference type="ARBA" id="ARBA00022723"/>
    </source>
</evidence>
<organism evidence="18 19">
    <name type="scientific">Tanacetum coccineum</name>
    <dbReference type="NCBI Taxonomy" id="301880"/>
    <lineage>
        <taxon>Eukaryota</taxon>
        <taxon>Viridiplantae</taxon>
        <taxon>Streptophyta</taxon>
        <taxon>Embryophyta</taxon>
        <taxon>Tracheophyta</taxon>
        <taxon>Spermatophyta</taxon>
        <taxon>Magnoliopsida</taxon>
        <taxon>eudicotyledons</taxon>
        <taxon>Gunneridae</taxon>
        <taxon>Pentapetalae</taxon>
        <taxon>asterids</taxon>
        <taxon>campanulids</taxon>
        <taxon>Asterales</taxon>
        <taxon>Asteraceae</taxon>
        <taxon>Asteroideae</taxon>
        <taxon>Anthemideae</taxon>
        <taxon>Anthemidinae</taxon>
        <taxon>Tanacetum</taxon>
    </lineage>
</organism>
<evidence type="ECO:0000256" key="2">
    <source>
        <dbReference type="ARBA" id="ARBA00005179"/>
    </source>
</evidence>
<comment type="subcellular location">
    <subcellularLocation>
        <location evidence="1">Membrane</location>
    </subcellularLocation>
</comment>
<dbReference type="Gene3D" id="1.10.287.600">
    <property type="entry name" value="Helix hairpin bin"/>
    <property type="match status" value="1"/>
</dbReference>
<evidence type="ECO:0000256" key="11">
    <source>
        <dbReference type="ARBA" id="ARBA00023002"/>
    </source>
</evidence>
<reference evidence="18" key="2">
    <citation type="submission" date="2022-01" db="EMBL/GenBank/DDBJ databases">
        <authorList>
            <person name="Yamashiro T."/>
            <person name="Shiraishi A."/>
            <person name="Satake H."/>
            <person name="Nakayama K."/>
        </authorList>
    </citation>
    <scope>NUCLEOTIDE SEQUENCE</scope>
</reference>
<keyword evidence="13" id="KW-0503">Monooxygenase</keyword>
<sequence>MKIGNSDAYNFKLDKKKCRVDTKVFREILQICPRLPNQEFVDPPPEDELVLFIKELGYSGRCEMLYAIHTNQLHQPWRTFTNIINRCISGKTTGLDRIKESPAQILWGMYNQKNVDFVALLWKDFMYQADNREISSARKEHMPYPRFTKVIINHFISKDKTMYIRNMINLHTVRDDSLLGTLKFVSKTEDCQRKVPPKKARKFKKPTSPKVTTISASPKEPTKKLRRVKRPIKKSTIAPTAGVVIRDTPGVSVSKKKAPTKADRGKGIELLSDVALLKDAQLKKALKKRRQETHKLQASGSSEGSAFESEVPNESKAKSFDISKGTGEKLGVLDVSKVDSFDSDDESWGNSKDESDDVNADDNDNDNGNDDNNRNNDDDDYVEEVHDKEYVHSPKNYESDDDKENVDEEEYDDLYKDVDVKLLGAKHEKEGKDDAEMTDADQNVSQEQSYEQVIEDAYVTLTSLQKTEGSKQSSFISSDFASKFLNLDNVPPVDDEVTFMMNVKFHQEESSTQAPFLFIVPVMTIPETYTAPITIIDNLTQEILIGPAFNLLKGTCKIFVELEFHFKECYKAVNDQLDWHNPEGHEYMFDLSKPLSLIKDRGRQVVPTNYFINNDLEYLKGGRSSRKYTTSTTKTKATKYDNIEGMEDMVPTLWSPVKKLSNLEVDDLYELGGGGGGGGGDNYGDGFNWDESAPVGPTDPCNHLLSISLTGQMDTRNAVQVSCNYLDIAFSSHNNHWREMRKLLVSEFLGPKRDKLSNHVLVTKINNMVSSLLLNPSNVSINLNNLFLAAIKGLVCKVAFGTNYKEQPLKGPSWEVMLDETMEILNGSKRAFGNWYVGEGMEESEFSKAREDLAALEKDYEEVRLESGDVEDDGDEEY</sequence>
<dbReference type="SUPFAM" id="SSF55307">
    <property type="entry name" value="Tubulin C-terminal domain-like"/>
    <property type="match status" value="1"/>
</dbReference>
<evidence type="ECO:0000256" key="12">
    <source>
        <dbReference type="ARBA" id="ARBA00023004"/>
    </source>
</evidence>
<feature type="region of interest" description="Disordered" evidence="17">
    <location>
        <begin position="425"/>
        <end position="447"/>
    </location>
</feature>
<keyword evidence="14" id="KW-0342">GTP-binding</keyword>
<keyword evidence="16" id="KW-0175">Coiled coil</keyword>
<dbReference type="EMBL" id="BQNB010016302">
    <property type="protein sequence ID" value="GJT50213.1"/>
    <property type="molecule type" value="Genomic_DNA"/>
</dbReference>
<evidence type="ECO:0000256" key="6">
    <source>
        <dbReference type="ARBA" id="ARBA00022692"/>
    </source>
</evidence>
<evidence type="ECO:0000313" key="18">
    <source>
        <dbReference type="EMBL" id="GJT50213.1"/>
    </source>
</evidence>
<dbReference type="InterPro" id="IPR023123">
    <property type="entry name" value="Tubulin_C"/>
</dbReference>
<gene>
    <name evidence="18" type="ORF">Tco_0976370</name>
</gene>
<dbReference type="SUPFAM" id="SSF48264">
    <property type="entry name" value="Cytochrome P450"/>
    <property type="match status" value="1"/>
</dbReference>
<dbReference type="PANTHER" id="PTHR47955:SF9">
    <property type="entry name" value="PREMNASPIRODIENE OXYGENASE-LIKE"/>
    <property type="match status" value="1"/>
</dbReference>
<feature type="region of interest" description="Disordered" evidence="17">
    <location>
        <begin position="195"/>
        <end position="228"/>
    </location>
</feature>
<proteinExistence type="inferred from homology"/>
<dbReference type="Proteomes" id="UP001151760">
    <property type="component" value="Unassembled WGS sequence"/>
</dbReference>
<feature type="coiled-coil region" evidence="16">
    <location>
        <begin position="846"/>
        <end position="873"/>
    </location>
</feature>
<evidence type="ECO:0000256" key="17">
    <source>
        <dbReference type="SAM" id="MobiDB-lite"/>
    </source>
</evidence>
<dbReference type="InterPro" id="IPR008280">
    <property type="entry name" value="Tub_FtsZ_C"/>
</dbReference>
<comment type="caution">
    <text evidence="18">The sequence shown here is derived from an EMBL/GenBank/DDBJ whole genome shotgun (WGS) entry which is preliminary data.</text>
</comment>
<keyword evidence="10" id="KW-1133">Transmembrane helix</keyword>
<dbReference type="PANTHER" id="PTHR47955">
    <property type="entry name" value="CYTOCHROME P450 FAMILY 71 PROTEIN"/>
    <property type="match status" value="1"/>
</dbReference>
<keyword evidence="8" id="KW-0479">Metal-binding</keyword>
<evidence type="ECO:0000256" key="10">
    <source>
        <dbReference type="ARBA" id="ARBA00022989"/>
    </source>
</evidence>
<evidence type="ECO:0000256" key="9">
    <source>
        <dbReference type="ARBA" id="ARBA00022741"/>
    </source>
</evidence>
<evidence type="ECO:0000256" key="5">
    <source>
        <dbReference type="ARBA" id="ARBA00022617"/>
    </source>
</evidence>
<keyword evidence="11" id="KW-0560">Oxidoreductase</keyword>
<feature type="compositionally biased region" description="Basic residues" evidence="17">
    <location>
        <begin position="195"/>
        <end position="207"/>
    </location>
</feature>
<evidence type="ECO:0000256" key="15">
    <source>
        <dbReference type="ARBA" id="ARBA00023136"/>
    </source>
</evidence>
<evidence type="ECO:0000313" key="19">
    <source>
        <dbReference type="Proteomes" id="UP001151760"/>
    </source>
</evidence>
<feature type="compositionally biased region" description="Basic and acidic residues" evidence="17">
    <location>
        <begin position="383"/>
        <end position="398"/>
    </location>
</feature>
<evidence type="ECO:0000256" key="4">
    <source>
        <dbReference type="ARBA" id="ARBA00010617"/>
    </source>
</evidence>
<keyword evidence="7" id="KW-0493">Microtubule</keyword>
<evidence type="ECO:0000256" key="1">
    <source>
        <dbReference type="ARBA" id="ARBA00004370"/>
    </source>
</evidence>
<feature type="region of interest" description="Disordered" evidence="17">
    <location>
        <begin position="340"/>
        <end position="408"/>
    </location>
</feature>
<feature type="region of interest" description="Disordered" evidence="17">
    <location>
        <begin position="288"/>
        <end position="322"/>
    </location>
</feature>
<evidence type="ECO:0000256" key="13">
    <source>
        <dbReference type="ARBA" id="ARBA00023033"/>
    </source>
</evidence>
<comment type="pathway">
    <text evidence="2">Secondary metabolite biosynthesis.</text>
</comment>